<gene>
    <name evidence="4" type="ORF">DW016_08845</name>
</gene>
<dbReference type="NCBIfam" id="TIGR02669">
    <property type="entry name" value="SpoIID_LytB"/>
    <property type="match status" value="1"/>
</dbReference>
<feature type="transmembrane region" description="Helical" evidence="2">
    <location>
        <begin position="9"/>
        <end position="30"/>
    </location>
</feature>
<dbReference type="GO" id="GO:0030288">
    <property type="term" value="C:outer membrane-bounded periplasmic space"/>
    <property type="evidence" value="ECO:0007669"/>
    <property type="project" value="TreeGrafter"/>
</dbReference>
<dbReference type="PANTHER" id="PTHR30032:SF4">
    <property type="entry name" value="AMIDASE ENHANCER"/>
    <property type="match status" value="1"/>
</dbReference>
<keyword evidence="5" id="KW-1185">Reference proteome</keyword>
<dbReference type="PANTHER" id="PTHR30032">
    <property type="entry name" value="N-ACETYLMURAMOYL-L-ALANINE AMIDASE-RELATED"/>
    <property type="match status" value="1"/>
</dbReference>
<comment type="caution">
    <text evidence="4">The sequence shown here is derived from an EMBL/GenBank/DDBJ whole genome shotgun (WGS) entry which is preliminary data.</text>
</comment>
<protein>
    <submittedName>
        <fullName evidence="4">SpoIID/LytB domain-containing protein</fullName>
    </submittedName>
</protein>
<evidence type="ECO:0000256" key="2">
    <source>
        <dbReference type="SAM" id="Phobius"/>
    </source>
</evidence>
<keyword evidence="2" id="KW-0472">Membrane</keyword>
<organism evidence="4 5">
    <name type="scientific">Sellimonas intestinalis</name>
    <dbReference type="NCBI Taxonomy" id="1653434"/>
    <lineage>
        <taxon>Bacteria</taxon>
        <taxon>Bacillati</taxon>
        <taxon>Bacillota</taxon>
        <taxon>Clostridia</taxon>
        <taxon>Lachnospirales</taxon>
        <taxon>Lachnospiraceae</taxon>
        <taxon>Sellimonas</taxon>
    </lineage>
</organism>
<evidence type="ECO:0000256" key="1">
    <source>
        <dbReference type="SAM" id="MobiDB-lite"/>
    </source>
</evidence>
<evidence type="ECO:0000259" key="3">
    <source>
        <dbReference type="Pfam" id="PF08486"/>
    </source>
</evidence>
<dbReference type="GO" id="GO:0030435">
    <property type="term" value="P:sporulation resulting in formation of a cellular spore"/>
    <property type="evidence" value="ECO:0007669"/>
    <property type="project" value="InterPro"/>
</dbReference>
<feature type="domain" description="Sporulation stage II protein D amidase enhancer LytB N-terminal" evidence="3">
    <location>
        <begin position="169"/>
        <end position="259"/>
    </location>
</feature>
<dbReference type="InterPro" id="IPR051922">
    <property type="entry name" value="Bact_Sporulation_Assoc"/>
</dbReference>
<dbReference type="RefSeq" id="WP_024732121.1">
    <property type="nucleotide sequence ID" value="NZ_BAABYU010000001.1"/>
</dbReference>
<dbReference type="OrthoDB" id="9794671at2"/>
<dbReference type="EMBL" id="QVLX01000004">
    <property type="protein sequence ID" value="RGE87035.1"/>
    <property type="molecule type" value="Genomic_DNA"/>
</dbReference>
<keyword evidence="2" id="KW-1133">Transmembrane helix</keyword>
<dbReference type="AlphaFoldDB" id="A0A3E3K1X3"/>
<dbReference type="Pfam" id="PF08486">
    <property type="entry name" value="SpoIID"/>
    <property type="match status" value="1"/>
</dbReference>
<sequence>MKKRWDGKFLYYFGGIILSLFLCVGLVHMITGGESRDEKTELAESSQEKKSGEQPGEKEKENQKEKETDGKADKTVIRVLLRTNGYAGEVHPNVSLSAAGGLTLEGTKEKRETKEGESVTIAPDDTLFQGGTIRVRPKKEGEKITISSLKRGSGIPSYRGELELYQTAQGIAVINELPLESYLYAVVPSEMPASYEEEALKAQAVCARSYAYCHMEGQAYPEYRANVDDSTAYQVYGNSKEQEKTIAAVDATRGEKLLYQGKVVKAYYFSTSCGRTTNVEAWGTKVSDANSYLKAVKVEEEGVCYEQDLPWFSWNCDIPVDTLSNLFGLNTGQDVGTISQIEITRRGEGEVALEMKVTGDKGTATIQTENKIRSALGGSGYEIKKQDGSVAASAALLPSAFFTIEKNGASFHLEGGGYGHGIGMSQNGANEMAKRGKDYKAILKMFYNGVEIAAN</sequence>
<evidence type="ECO:0000313" key="5">
    <source>
        <dbReference type="Proteomes" id="UP000261080"/>
    </source>
</evidence>
<dbReference type="InterPro" id="IPR013486">
    <property type="entry name" value="SpoIID/LytB"/>
</dbReference>
<dbReference type="InterPro" id="IPR013693">
    <property type="entry name" value="SpoIID/LytB_N"/>
</dbReference>
<accession>A0A3E3K1X3</accession>
<proteinExistence type="predicted"/>
<reference evidence="4 5" key="1">
    <citation type="submission" date="2018-08" db="EMBL/GenBank/DDBJ databases">
        <title>A genome reference for cultivated species of the human gut microbiota.</title>
        <authorList>
            <person name="Zou Y."/>
            <person name="Xue W."/>
            <person name="Luo G."/>
        </authorList>
    </citation>
    <scope>NUCLEOTIDE SEQUENCE [LARGE SCALE GENOMIC DNA]</scope>
    <source>
        <strain evidence="4 5">AF37-2AT</strain>
    </source>
</reference>
<feature type="region of interest" description="Disordered" evidence="1">
    <location>
        <begin position="38"/>
        <end position="69"/>
    </location>
</feature>
<dbReference type="GeneID" id="97192199"/>
<dbReference type="Proteomes" id="UP000261080">
    <property type="component" value="Unassembled WGS sequence"/>
</dbReference>
<keyword evidence="2" id="KW-0812">Transmembrane</keyword>
<evidence type="ECO:0000313" key="4">
    <source>
        <dbReference type="EMBL" id="RGE87035.1"/>
    </source>
</evidence>
<name>A0A3E3K1X3_9FIRM</name>